<feature type="compositionally biased region" description="Acidic residues" evidence="1">
    <location>
        <begin position="1735"/>
        <end position="1744"/>
    </location>
</feature>
<evidence type="ECO:0000313" key="2">
    <source>
        <dbReference type="EMBL" id="EDV56010.2"/>
    </source>
</evidence>
<feature type="compositionally biased region" description="Polar residues" evidence="1">
    <location>
        <begin position="1565"/>
        <end position="1582"/>
    </location>
</feature>
<feature type="compositionally biased region" description="Low complexity" evidence="1">
    <location>
        <begin position="81"/>
        <end position="91"/>
    </location>
</feature>
<feature type="region of interest" description="Disordered" evidence="1">
    <location>
        <begin position="16"/>
        <end position="44"/>
    </location>
</feature>
<feature type="compositionally biased region" description="Basic and acidic residues" evidence="1">
    <location>
        <begin position="362"/>
        <end position="382"/>
    </location>
</feature>
<feature type="compositionally biased region" description="Polar residues" evidence="1">
    <location>
        <begin position="1636"/>
        <end position="1647"/>
    </location>
</feature>
<feature type="compositionally biased region" description="Polar residues" evidence="1">
    <location>
        <begin position="1497"/>
        <end position="1508"/>
    </location>
</feature>
<feature type="compositionally biased region" description="Polar residues" evidence="1">
    <location>
        <begin position="2459"/>
        <end position="2475"/>
    </location>
</feature>
<accession>B3NR21</accession>
<reference evidence="2 3" key="1">
    <citation type="journal article" date="2007" name="Nature">
        <title>Evolution of genes and genomes on the Drosophila phylogeny.</title>
        <authorList>
            <consortium name="Drosophila 12 Genomes Consortium"/>
            <person name="Clark A.G."/>
            <person name="Eisen M.B."/>
            <person name="Smith D.R."/>
            <person name="Bergman C.M."/>
            <person name="Oliver B."/>
            <person name="Markow T.A."/>
            <person name="Kaufman T.C."/>
            <person name="Kellis M."/>
            <person name="Gelbart W."/>
            <person name="Iyer V.N."/>
            <person name="Pollard D.A."/>
            <person name="Sackton T.B."/>
            <person name="Larracuente A.M."/>
            <person name="Singh N.D."/>
            <person name="Abad J.P."/>
            <person name="Abt D.N."/>
            <person name="Adryan B."/>
            <person name="Aguade M."/>
            <person name="Akashi H."/>
            <person name="Anderson W.W."/>
            <person name="Aquadro C.F."/>
            <person name="Ardell D.H."/>
            <person name="Arguello R."/>
            <person name="Artieri C.G."/>
            <person name="Barbash D.A."/>
            <person name="Barker D."/>
            <person name="Barsanti P."/>
            <person name="Batterham P."/>
            <person name="Batzoglou S."/>
            <person name="Begun D."/>
            <person name="Bhutkar A."/>
            <person name="Blanco E."/>
            <person name="Bosak S.A."/>
            <person name="Bradley R.K."/>
            <person name="Brand A.D."/>
            <person name="Brent M.R."/>
            <person name="Brooks A.N."/>
            <person name="Brown R.H."/>
            <person name="Butlin R.K."/>
            <person name="Caggese C."/>
            <person name="Calvi B.R."/>
            <person name="Bernardo de Carvalho A."/>
            <person name="Caspi A."/>
            <person name="Castrezana S."/>
            <person name="Celniker S.E."/>
            <person name="Chang J.L."/>
            <person name="Chapple C."/>
            <person name="Chatterji S."/>
            <person name="Chinwalla A."/>
            <person name="Civetta A."/>
            <person name="Clifton S.W."/>
            <person name="Comeron J.M."/>
            <person name="Costello J.C."/>
            <person name="Coyne J.A."/>
            <person name="Daub J."/>
            <person name="David R.G."/>
            <person name="Delcher A.L."/>
            <person name="Delehaunty K."/>
            <person name="Do C.B."/>
            <person name="Ebling H."/>
            <person name="Edwards K."/>
            <person name="Eickbush T."/>
            <person name="Evans J.D."/>
            <person name="Filipski A."/>
            <person name="Findeiss S."/>
            <person name="Freyhult E."/>
            <person name="Fulton L."/>
            <person name="Fulton R."/>
            <person name="Garcia A.C."/>
            <person name="Gardiner A."/>
            <person name="Garfield D.A."/>
            <person name="Garvin B.E."/>
            <person name="Gibson G."/>
            <person name="Gilbert D."/>
            <person name="Gnerre S."/>
            <person name="Godfrey J."/>
            <person name="Good R."/>
            <person name="Gotea V."/>
            <person name="Gravely B."/>
            <person name="Greenberg A.J."/>
            <person name="Griffiths-Jones S."/>
            <person name="Gross S."/>
            <person name="Guigo R."/>
            <person name="Gustafson E.A."/>
            <person name="Haerty W."/>
            <person name="Hahn M.W."/>
            <person name="Halligan D.L."/>
            <person name="Halpern A.L."/>
            <person name="Halter G.M."/>
            <person name="Han M.V."/>
            <person name="Heger A."/>
            <person name="Hillier L."/>
            <person name="Hinrichs A.S."/>
            <person name="Holmes I."/>
            <person name="Hoskins R.A."/>
            <person name="Hubisz M.J."/>
            <person name="Hultmark D."/>
            <person name="Huntley M.A."/>
            <person name="Jaffe D.B."/>
            <person name="Jagadeeshan S."/>
            <person name="Jeck W.R."/>
            <person name="Johnson J."/>
            <person name="Jones C.D."/>
            <person name="Jordan W.C."/>
            <person name="Karpen G.H."/>
            <person name="Kataoka E."/>
            <person name="Keightley P.D."/>
            <person name="Kheradpour P."/>
            <person name="Kirkness E.F."/>
            <person name="Koerich L.B."/>
            <person name="Kristiansen K."/>
            <person name="Kudrna D."/>
            <person name="Kulathinal R.J."/>
            <person name="Kumar S."/>
            <person name="Kwok R."/>
            <person name="Lander E."/>
            <person name="Langley C.H."/>
            <person name="Lapoint R."/>
            <person name="Lazzaro B.P."/>
            <person name="Lee S.J."/>
            <person name="Levesque L."/>
            <person name="Li R."/>
            <person name="Lin C.F."/>
            <person name="Lin M.F."/>
            <person name="Lindblad-Toh K."/>
            <person name="Llopart A."/>
            <person name="Long M."/>
            <person name="Low L."/>
            <person name="Lozovsky E."/>
            <person name="Lu J."/>
            <person name="Luo M."/>
            <person name="Machado C.A."/>
            <person name="Makalowski W."/>
            <person name="Marzo M."/>
            <person name="Matsuda M."/>
            <person name="Matzkin L."/>
            <person name="McAllister B."/>
            <person name="McBride C.S."/>
            <person name="McKernan B."/>
            <person name="McKernan K."/>
            <person name="Mendez-Lago M."/>
            <person name="Minx P."/>
            <person name="Mollenhauer M.U."/>
            <person name="Montooth K."/>
            <person name="Mount S.M."/>
            <person name="Mu X."/>
            <person name="Myers E."/>
            <person name="Negre B."/>
            <person name="Newfeld S."/>
            <person name="Nielsen R."/>
            <person name="Noor M.A."/>
            <person name="O'Grady P."/>
            <person name="Pachter L."/>
            <person name="Papaceit M."/>
            <person name="Parisi M.J."/>
            <person name="Parisi M."/>
            <person name="Parts L."/>
            <person name="Pedersen J.S."/>
            <person name="Pesole G."/>
            <person name="Phillippy A.M."/>
            <person name="Ponting C.P."/>
            <person name="Pop M."/>
            <person name="Porcelli D."/>
            <person name="Powell J.R."/>
            <person name="Prohaska S."/>
            <person name="Pruitt K."/>
            <person name="Puig M."/>
            <person name="Quesneville H."/>
            <person name="Ram K.R."/>
            <person name="Rand D."/>
            <person name="Rasmussen M.D."/>
            <person name="Reed L.K."/>
            <person name="Reenan R."/>
            <person name="Reily A."/>
            <person name="Remington K.A."/>
            <person name="Rieger T.T."/>
            <person name="Ritchie M.G."/>
            <person name="Robin C."/>
            <person name="Rogers Y.H."/>
            <person name="Rohde C."/>
            <person name="Rozas J."/>
            <person name="Rubenfield M.J."/>
            <person name="Ruiz A."/>
            <person name="Russo S."/>
            <person name="Salzberg S.L."/>
            <person name="Sanchez-Gracia A."/>
            <person name="Saranga D.J."/>
            <person name="Sato H."/>
            <person name="Schaeffer S.W."/>
            <person name="Schatz M.C."/>
            <person name="Schlenke T."/>
            <person name="Schwartz R."/>
            <person name="Segarra C."/>
            <person name="Singh R.S."/>
            <person name="Sirot L."/>
            <person name="Sirota M."/>
            <person name="Sisneros N.B."/>
            <person name="Smith C.D."/>
            <person name="Smith T.F."/>
            <person name="Spieth J."/>
            <person name="Stage D.E."/>
            <person name="Stark A."/>
            <person name="Stephan W."/>
            <person name="Strausberg R.L."/>
            <person name="Strempel S."/>
            <person name="Sturgill D."/>
            <person name="Sutton G."/>
            <person name="Sutton G.G."/>
            <person name="Tao W."/>
            <person name="Teichmann S."/>
            <person name="Tobari Y.N."/>
            <person name="Tomimura Y."/>
            <person name="Tsolas J.M."/>
            <person name="Valente V.L."/>
            <person name="Venter E."/>
            <person name="Venter J.C."/>
            <person name="Vicario S."/>
            <person name="Vieira F.G."/>
            <person name="Vilella A.J."/>
            <person name="Villasante A."/>
            <person name="Walenz B."/>
            <person name="Wang J."/>
            <person name="Wasserman M."/>
            <person name="Watts T."/>
            <person name="Wilson D."/>
            <person name="Wilson R.K."/>
            <person name="Wing R.A."/>
            <person name="Wolfner M.F."/>
            <person name="Wong A."/>
            <person name="Wong G.K."/>
            <person name="Wu C.I."/>
            <person name="Wu G."/>
            <person name="Yamamoto D."/>
            <person name="Yang H.P."/>
            <person name="Yang S.P."/>
            <person name="Yorke J.A."/>
            <person name="Yoshida K."/>
            <person name="Zdobnov E."/>
            <person name="Zhang P."/>
            <person name="Zhang Y."/>
            <person name="Zimin A.V."/>
            <person name="Baldwin J."/>
            <person name="Abdouelleil A."/>
            <person name="Abdulkadir J."/>
            <person name="Abebe A."/>
            <person name="Abera B."/>
            <person name="Abreu J."/>
            <person name="Acer S.C."/>
            <person name="Aftuck L."/>
            <person name="Alexander A."/>
            <person name="An P."/>
            <person name="Anderson E."/>
            <person name="Anderson S."/>
            <person name="Arachi H."/>
            <person name="Azer M."/>
            <person name="Bachantsang P."/>
            <person name="Barry A."/>
            <person name="Bayul T."/>
            <person name="Berlin A."/>
            <person name="Bessette D."/>
            <person name="Bloom T."/>
            <person name="Blye J."/>
            <person name="Boguslavskiy L."/>
            <person name="Bonnet C."/>
            <person name="Boukhgalter B."/>
            <person name="Bourzgui I."/>
            <person name="Brown A."/>
            <person name="Cahill P."/>
            <person name="Channer S."/>
            <person name="Cheshatsang Y."/>
            <person name="Chuda L."/>
            <person name="Citroen M."/>
            <person name="Collymore A."/>
            <person name="Cooke P."/>
            <person name="Costello M."/>
            <person name="D'Aco K."/>
            <person name="Daza R."/>
            <person name="De Haan G."/>
            <person name="DeGray S."/>
            <person name="DeMaso C."/>
            <person name="Dhargay N."/>
            <person name="Dooley K."/>
            <person name="Dooley E."/>
            <person name="Doricent M."/>
            <person name="Dorje P."/>
            <person name="Dorjee K."/>
            <person name="Dupes A."/>
            <person name="Elong R."/>
            <person name="Falk J."/>
            <person name="Farina A."/>
            <person name="Faro S."/>
            <person name="Ferguson D."/>
            <person name="Fisher S."/>
            <person name="Foley C.D."/>
            <person name="Franke A."/>
            <person name="Friedrich D."/>
            <person name="Gadbois L."/>
            <person name="Gearin G."/>
            <person name="Gearin C.R."/>
            <person name="Giannoukos G."/>
            <person name="Goode T."/>
            <person name="Graham J."/>
            <person name="Grandbois E."/>
            <person name="Grewal S."/>
            <person name="Gyaltsen K."/>
            <person name="Hafez N."/>
            <person name="Hagos B."/>
            <person name="Hall J."/>
            <person name="Henson C."/>
            <person name="Hollinger A."/>
            <person name="Honan T."/>
            <person name="Huard M.D."/>
            <person name="Hughes L."/>
            <person name="Hurhula B."/>
            <person name="Husby M.E."/>
            <person name="Kamat A."/>
            <person name="Kanga B."/>
            <person name="Kashin S."/>
            <person name="Khazanovich D."/>
            <person name="Kisner P."/>
            <person name="Lance K."/>
            <person name="Lara M."/>
            <person name="Lee W."/>
            <person name="Lennon N."/>
            <person name="Letendre F."/>
            <person name="LeVine R."/>
            <person name="Lipovsky A."/>
            <person name="Liu X."/>
            <person name="Liu J."/>
            <person name="Liu S."/>
            <person name="Lokyitsang T."/>
            <person name="Lokyitsang Y."/>
            <person name="Lubonja R."/>
            <person name="Lui A."/>
            <person name="MacDonald P."/>
            <person name="Magnisalis V."/>
            <person name="Maru K."/>
            <person name="Matthews C."/>
            <person name="McCusker W."/>
            <person name="McDonough S."/>
            <person name="Mehta T."/>
            <person name="Meldrim J."/>
            <person name="Meneus L."/>
            <person name="Mihai O."/>
            <person name="Mihalev A."/>
            <person name="Mihova T."/>
            <person name="Mittelman R."/>
            <person name="Mlenga V."/>
            <person name="Montmayeur A."/>
            <person name="Mulrain L."/>
            <person name="Navidi A."/>
            <person name="Naylor J."/>
            <person name="Negash T."/>
            <person name="Nguyen T."/>
            <person name="Nguyen N."/>
            <person name="Nicol R."/>
            <person name="Norbu C."/>
            <person name="Norbu N."/>
            <person name="Novod N."/>
            <person name="O'Neill B."/>
            <person name="Osman S."/>
            <person name="Markiewicz E."/>
            <person name="Oyono O.L."/>
            <person name="Patti C."/>
            <person name="Phunkhang P."/>
            <person name="Pierre F."/>
            <person name="Priest M."/>
            <person name="Raghuraman S."/>
            <person name="Rege F."/>
            <person name="Reyes R."/>
            <person name="Rise C."/>
            <person name="Rogov P."/>
            <person name="Ross K."/>
            <person name="Ryan E."/>
            <person name="Settipalli S."/>
            <person name="Shea T."/>
            <person name="Sherpa N."/>
            <person name="Shi L."/>
            <person name="Shih D."/>
            <person name="Sparrow T."/>
            <person name="Spaulding J."/>
            <person name="Stalker J."/>
            <person name="Stange-Thomann N."/>
            <person name="Stavropoulos S."/>
            <person name="Stone C."/>
            <person name="Strader C."/>
            <person name="Tesfaye S."/>
            <person name="Thomson T."/>
            <person name="Thoulutsang Y."/>
            <person name="Thoulutsang D."/>
            <person name="Topham K."/>
            <person name="Topping I."/>
            <person name="Tsamla T."/>
            <person name="Vassiliev H."/>
            <person name="Vo A."/>
            <person name="Wangchuk T."/>
            <person name="Wangdi T."/>
            <person name="Weiand M."/>
            <person name="Wilkinson J."/>
            <person name="Wilson A."/>
            <person name="Yadav S."/>
            <person name="Young G."/>
            <person name="Yu Q."/>
            <person name="Zembek L."/>
            <person name="Zhong D."/>
            <person name="Zimmer A."/>
            <person name="Zwirko Z."/>
            <person name="Jaffe D.B."/>
            <person name="Alvarez P."/>
            <person name="Brockman W."/>
            <person name="Butler J."/>
            <person name="Chin C."/>
            <person name="Gnerre S."/>
            <person name="Grabherr M."/>
            <person name="Kleber M."/>
            <person name="Mauceli E."/>
            <person name="MacCallum I."/>
        </authorList>
    </citation>
    <scope>NUCLEOTIDE SEQUENCE [LARGE SCALE GENOMIC DNA]</scope>
    <source>
        <strain evidence="2 3">TSC#14021-0224.01</strain>
    </source>
</reference>
<dbReference type="GO" id="GO:0031507">
    <property type="term" value="P:heterochromatin formation"/>
    <property type="evidence" value="ECO:0007669"/>
    <property type="project" value="EnsemblMetazoa"/>
</dbReference>
<feature type="region of interest" description="Disordered" evidence="1">
    <location>
        <begin position="3061"/>
        <end position="3080"/>
    </location>
</feature>
<feature type="region of interest" description="Disordered" evidence="1">
    <location>
        <begin position="1773"/>
        <end position="2016"/>
    </location>
</feature>
<feature type="region of interest" description="Disordered" evidence="1">
    <location>
        <begin position="433"/>
        <end position="547"/>
    </location>
</feature>
<feature type="region of interest" description="Disordered" evidence="1">
    <location>
        <begin position="135"/>
        <end position="316"/>
    </location>
</feature>
<feature type="compositionally biased region" description="Basic residues" evidence="1">
    <location>
        <begin position="527"/>
        <end position="537"/>
    </location>
</feature>
<dbReference type="GO" id="GO:0007076">
    <property type="term" value="P:mitotic chromosome condensation"/>
    <property type="evidence" value="ECO:0007669"/>
    <property type="project" value="EnsemblMetazoa"/>
</dbReference>
<dbReference type="OrthoDB" id="8070501at2759"/>
<feature type="compositionally biased region" description="Low complexity" evidence="1">
    <location>
        <begin position="2786"/>
        <end position="2799"/>
    </location>
</feature>
<feature type="region of interest" description="Disordered" evidence="1">
    <location>
        <begin position="62"/>
        <end position="115"/>
    </location>
</feature>
<feature type="compositionally biased region" description="Basic and acidic residues" evidence="1">
    <location>
        <begin position="2171"/>
        <end position="2181"/>
    </location>
</feature>
<feature type="compositionally biased region" description="Low complexity" evidence="1">
    <location>
        <begin position="1256"/>
        <end position="1265"/>
    </location>
</feature>
<dbReference type="HOGENOM" id="CLU_225343_0_0_1"/>
<gene>
    <name evidence="2" type="primary">Dere\GG22412</name>
    <name evidence="2" type="synonym">dere_GLEANR_7146</name>
    <name evidence="2" type="synonym">GG22412</name>
    <name evidence="2" type="ORF">Dere_GG22412</name>
</gene>
<feature type="compositionally biased region" description="Basic and acidic residues" evidence="1">
    <location>
        <begin position="1220"/>
        <end position="1236"/>
    </location>
</feature>
<feature type="region of interest" description="Disordered" evidence="1">
    <location>
        <begin position="1478"/>
        <end position="1508"/>
    </location>
</feature>
<feature type="compositionally biased region" description="Basic and acidic residues" evidence="1">
    <location>
        <begin position="1152"/>
        <end position="1181"/>
    </location>
</feature>
<feature type="compositionally biased region" description="Basic and acidic residues" evidence="1">
    <location>
        <begin position="949"/>
        <end position="978"/>
    </location>
</feature>
<feature type="compositionally biased region" description="Low complexity" evidence="1">
    <location>
        <begin position="386"/>
        <end position="398"/>
    </location>
</feature>
<feature type="compositionally biased region" description="Polar residues" evidence="1">
    <location>
        <begin position="1182"/>
        <end position="1197"/>
    </location>
</feature>
<evidence type="ECO:0000256" key="1">
    <source>
        <dbReference type="SAM" id="MobiDB-lite"/>
    </source>
</evidence>
<dbReference type="GO" id="GO:0000793">
    <property type="term" value="C:condensed chromosome"/>
    <property type="evidence" value="ECO:0007669"/>
    <property type="project" value="EnsemblMetazoa"/>
</dbReference>
<protein>
    <submittedName>
        <fullName evidence="2">Uncharacterized protein, isoform C</fullName>
    </submittedName>
</protein>
<feature type="compositionally biased region" description="Basic and acidic residues" evidence="1">
    <location>
        <begin position="220"/>
        <end position="233"/>
    </location>
</feature>
<feature type="compositionally biased region" description="Basic and acidic residues" evidence="1">
    <location>
        <begin position="1884"/>
        <end position="1941"/>
    </location>
</feature>
<dbReference type="GO" id="GO:0000792">
    <property type="term" value="C:heterochromatin"/>
    <property type="evidence" value="ECO:0007669"/>
    <property type="project" value="EnsemblMetazoa"/>
</dbReference>
<feature type="region of interest" description="Disordered" evidence="1">
    <location>
        <begin position="2047"/>
        <end position="2402"/>
    </location>
</feature>
<feature type="compositionally biased region" description="Polar residues" evidence="1">
    <location>
        <begin position="1858"/>
        <end position="1878"/>
    </location>
</feature>
<feature type="compositionally biased region" description="Low complexity" evidence="1">
    <location>
        <begin position="156"/>
        <end position="170"/>
    </location>
</feature>
<feature type="compositionally biased region" description="Basic and acidic residues" evidence="1">
    <location>
        <begin position="1287"/>
        <end position="1311"/>
    </location>
</feature>
<feature type="compositionally biased region" description="Basic and acidic residues" evidence="1">
    <location>
        <begin position="297"/>
        <end position="309"/>
    </location>
</feature>
<feature type="region of interest" description="Disordered" evidence="1">
    <location>
        <begin position="2458"/>
        <end position="2522"/>
    </location>
</feature>
<proteinExistence type="predicted"/>
<feature type="compositionally biased region" description="Acidic residues" evidence="1">
    <location>
        <begin position="243"/>
        <end position="270"/>
    </location>
</feature>
<feature type="compositionally biased region" description="Polar residues" evidence="1">
    <location>
        <begin position="2485"/>
        <end position="2501"/>
    </location>
</feature>
<sequence length="3238" mass="354004">MEDIEYLDEYKDLVLPGIKSGAPPTSSAGVPRQRRISSDSSNSSSIDADIFQKLFHGKYLDDDVLNEGSGAKSQDRRRRSPSSSSSDGSNDALEALFCGKSSQSKPTKRRERYESFDSVDDLGEALMRPWHKLGVLKPSTSQAGFKKSQDVGPPRSISNSSSSNIGKSSGQKAMPATSSQTYANAKNKKINSVANKTAVSANGDRMASAKNKTVTIVKPQKRDLMPSRHEPKTDPLTLGDLYGDSDSDSSYEYESDFYGDRDSDEEDEPVIDISTDTSRTTSVADTVTPVVSDDEGQEPKSELNQRPENDQESFLSSTYERLQLYLSNLSCAEAPPIYKKQNSAKKSRSNEKKISSTQQVKHANERSAASDKEANEKERDLEPPEASSSAKSSASKASGSRKLYDVDDNVTLEAVERMSLDLAEQILEIDVERSYEFEKRSGSKTRSLSRSKIPADSSFSQLSHVRKLTYSSEKLDQSEPLGTKLRRSKSESYPKRGRARCQKQRKNRAATTEEKTPIAPDREGVLGKRKRGRPRKYIPKEETTTEETFTNPIENLDQNVPLSREAFEEKPGTVNLEEPTKQNELISELHNAKELTGPTNLPQDDIKMTSSHHETDLKCAPDRVGLHESESAPKVEDEPISKLDTSTETFDTAQDYNEVSESSNNPSELNDVDLASDKEETRKESSTDNLMESNDNARTELTKTENSVTVTDGVALPVVLAKAVSGNILEESDSQLAEDIKLAEEILAAQVGKGVEANEVSAESVQGGQDPVIEIVKELEQETISEVVPAQTEKQSSVEGQTIADDENPVEKQTPVKALSSSKDEPPAEEHSPGPDQNTVEKQETPAKEQNRTPKVESMPGSDVPSSLVSPSKKRNHSSPVNTSKKSKEVEALQSSVSRRALRSDKGTPQNQRESRSKRTLKTELTLLMDDTMRRSSPRLGRSPAESHSSQERSPVEKKVTVSKLAKDLSTKEKEQVKDLMSLPDEPETNDVKETKITTAADTSILTEGKPSSSKTEMKKLKGKSLKTKKMSRTHETEVNRGIVDSIEEPPSSSKCVEEYSTSSESEQKDDKDSSICPKPPIDNTNPYLEQSNAIEADTVQVEEKRSNRRKSRRIRNEKGKTETDTLSDHLDAKKGENASMTSEVQQCDPVSAKDERHSSRLSRKDKSVIDAAKSEKDENPSVKSQSTEITLILNETASKKDQSIEQSGNTIETVVGPLNEKETSNSKKIIDEKYNKSSGSKMQSSDSSNKKESSSTKLSSNSSSDPEQIVQDQENKLDEINEGGESDPHLRETGNDSKQADKKPEEKDIKNDDEDSSKLNATANETKSTSQKDAEPISKDSLQDSTKLRPLKAKSRNKRKKNEKKSNDSIAESDIENRLDVNTETVQATCSTSSESDKKDKVKSDETDEEPNSSQTEIGRIRNRRLAVTIENPKDDFEITQIKENQNRDIFSSETVEPDMPTLKIPTKTYLMNTKNKTPSLAFSEDPDNDPKPEDLNTTPKADTKTISDVLTIEASDQDNSKILETCPTKDLNEHVIADQTLTENSDIIPLSTKNSLIVFHTTPTKSSDQTKNTFITPNRSAKSKRNVSKETRKSDKCFEDSQKVASESSTSKLEKELGTPTASCRKLRVLIKRTPTSNLPTSSRKSIFKKTPAKSKRLAKILEQCDIKSPISSGEINPESDPDKDLETKENLNEDASKETQEVSADNTNNDSKKKQDDQEMEVNDVRAKDENPITDDSTEDDLSNKATDIIVLHESKVEVLNSLICATELENTATKELTEEEVPNNSTARDAPENEESSKDQEPDKATVKDDSDPTAKTPKEMDLEIKDNSTVKSVVAEPKTDVTDDEELAESPIPDSSETTSVMDDPEPSTSSVVKRSLRKREADSSHRDEAAKRKQRQYMEKSLLGKKEPVKAVRRKQLADEKEGSSLKRSKMESEAKSPVQGKFISIIGNETIMSSTTAPTMENKGETTSPASRKSAIQESKHVEITKHIILGTPAKKLHPSDSPAAEVKKPMVQTLLSSNLSLHKPSTGEDGIPLKIRKSFKKSDADENVDDPSISSSSIALPKKTSAVAPRKVNISVSLLQTKDTEAETLPTAASTSESPLMTKKGQLQAQKSTKKSEGSKKTESKKKSIVKGNQMKSLKSEETESSKKTAAVTGRKPLPQLEVSRKLESRKSEGSLSESNSRKDTSQVQRFSKMDGRKSEGTALTATARKRLPQLEVSKSETASKAVLPEETDNILQAGEIEKMVKGRGAHKKTKTDQRKSKPKTELLSLEEEAASDPMDSSRSDKSDNPFLELQGISNMPGHMTRAVSSNRSLAPTPTPMSDRQRNASKERFTPVSDQKKALKQSQTLVKHRGKGGQNRQLDLKRKTDEADDGTEVINPKRPRELQEEDPPEQDVHVRETAFMAFPVKITAASSVNPLAGHSTGNTVLQKAKLRKLCVKINRMPFHKWLRSTQENKTQEGSRNATSLPLLGETSETDSAAESMSESMRQQVQPLAAIQPQPASQPDFHPAPASELEKGESLDQLAAIADYVPSATNDSSTAPASNIALENEQTPVLPAKTPLKTAIYPLTENQLPDESTLLESARKLAEQRRVQMFHAKSMPLPVPIQEVKSEPEDVTDEHSPNEPLHVVATAPPMHQLNSNTEDAAPATIQISTLGASTSSRPADLRSIPSASAPDGNPNVIGQTKMFSFLYPKRYKRSYDDVGLDFCCPNLDGPMRAIDFTRLHSKAEVPVLEVPQFLVITTKFISKADKNMPNKVRAKLELLGRTKERDSSKLTPTANTPTADATAPSPLPPAPASVGPSTQPFASIIQNLLSAPLPAPGSFNIPTSVDPVVPPSSSPTSMLISANLDSLSKQLPRGTTLTKKSVQSVATIPSLPSTSMALNMVPSLIQLPPICPKDKQRVDLQARVQVFDLVLQTLSRRAANLSVSERQRTIEEIVRTSSLMAIDVDVGTKLLENYVHYLNKATSTMTPSAQNNSMTTCATANSSSLSAATISTLSKSIVSSTTASSDTLSQGTKTSLEHLQKRSSLPATIPLYDGAQNTIGFQCTPSKSAAGRKSSSAATSTSVRASTSKATAALGKVQPKSFVANTSQFVNLNTTVSMPAPRMNAKKKTGASGTLTSINSSPAVQKTVLCKEKTTPVRTLAKTTSLPAARAKSKASSNAVSDETPAAEFVSPAGMSLSTTGNPNVFIINHALQPEESILPDSNSSVGHMEIKGELDDSTEVII</sequence>
<feature type="compositionally biased region" description="Basic and acidic residues" evidence="1">
    <location>
        <begin position="1589"/>
        <end position="1604"/>
    </location>
</feature>
<feature type="compositionally biased region" description="Polar residues" evidence="1">
    <location>
        <begin position="997"/>
        <end position="1012"/>
    </location>
</feature>
<feature type="region of interest" description="Disordered" evidence="1">
    <location>
        <begin position="333"/>
        <end position="406"/>
    </location>
</feature>
<feature type="compositionally biased region" description="Polar residues" evidence="1">
    <location>
        <begin position="176"/>
        <end position="200"/>
    </location>
</feature>
<feature type="compositionally biased region" description="Basic and acidic residues" evidence="1">
    <location>
        <begin position="2331"/>
        <end position="2349"/>
    </location>
</feature>
<feature type="compositionally biased region" description="Basic and acidic residues" evidence="1">
    <location>
        <begin position="1683"/>
        <end position="1703"/>
    </location>
</feature>
<feature type="compositionally biased region" description="Basic and acidic residues" evidence="1">
    <location>
        <begin position="1331"/>
        <end position="1343"/>
    </location>
</feature>
<feature type="compositionally biased region" description="Basic and acidic residues" evidence="1">
    <location>
        <begin position="2773"/>
        <end position="2783"/>
    </location>
</feature>
<feature type="compositionally biased region" description="Basic and acidic residues" evidence="1">
    <location>
        <begin position="1793"/>
        <end position="1833"/>
    </location>
</feature>
<feature type="compositionally biased region" description="Basic and acidic residues" evidence="1">
    <location>
        <begin position="2122"/>
        <end position="2134"/>
    </location>
</feature>
<feature type="region of interest" description="Disordered" evidence="1">
    <location>
        <begin position="592"/>
        <end position="705"/>
    </location>
</feature>
<organism evidence="2 3">
    <name type="scientific">Drosophila erecta</name>
    <name type="common">Fruit fly</name>
    <dbReference type="NCBI Taxonomy" id="7220"/>
    <lineage>
        <taxon>Eukaryota</taxon>
        <taxon>Metazoa</taxon>
        <taxon>Ecdysozoa</taxon>
        <taxon>Arthropoda</taxon>
        <taxon>Hexapoda</taxon>
        <taxon>Insecta</taxon>
        <taxon>Pterygota</taxon>
        <taxon>Neoptera</taxon>
        <taxon>Endopterygota</taxon>
        <taxon>Diptera</taxon>
        <taxon>Brachycera</taxon>
        <taxon>Muscomorpha</taxon>
        <taxon>Ephydroidea</taxon>
        <taxon>Drosophilidae</taxon>
        <taxon>Drosophila</taxon>
        <taxon>Sophophora</taxon>
    </lineage>
</organism>
<keyword evidence="3" id="KW-1185">Reference proteome</keyword>
<feature type="region of interest" description="Disordered" evidence="1">
    <location>
        <begin position="1565"/>
        <end position="1655"/>
    </location>
</feature>
<dbReference type="Proteomes" id="UP000008711">
    <property type="component" value="Unassembled WGS sequence"/>
</dbReference>
<feature type="compositionally biased region" description="Basic residues" evidence="1">
    <location>
        <begin position="495"/>
        <end position="508"/>
    </location>
</feature>
<feature type="compositionally biased region" description="Basic and acidic residues" evidence="1">
    <location>
        <begin position="511"/>
        <end position="526"/>
    </location>
</feature>
<feature type="compositionally biased region" description="Low complexity" evidence="1">
    <location>
        <begin position="271"/>
        <end position="282"/>
    </location>
</feature>
<feature type="compositionally biased region" description="Basic residues" evidence="1">
    <location>
        <begin position="1021"/>
        <end position="1032"/>
    </location>
</feature>
<feature type="region of interest" description="Disordered" evidence="1">
    <location>
        <begin position="2773"/>
        <end position="2811"/>
    </location>
</feature>
<feature type="compositionally biased region" description="Basic and acidic residues" evidence="1">
    <location>
        <begin position="675"/>
        <end position="686"/>
    </location>
</feature>
<feature type="region of interest" description="Disordered" evidence="1">
    <location>
        <begin position="1671"/>
        <end position="1747"/>
    </location>
</feature>
<feature type="compositionally biased region" description="Basic and acidic residues" evidence="1">
    <location>
        <begin position="1396"/>
        <end position="1406"/>
    </location>
</feature>
<name>B3NR21_DROER</name>
<feature type="compositionally biased region" description="Polar residues" evidence="1">
    <location>
        <begin position="1957"/>
        <end position="1984"/>
    </location>
</feature>
<feature type="compositionally biased region" description="Polar residues" evidence="1">
    <location>
        <begin position="2099"/>
        <end position="2118"/>
    </location>
</feature>
<feature type="compositionally biased region" description="Low complexity" evidence="1">
    <location>
        <begin position="657"/>
        <end position="669"/>
    </location>
</feature>
<feature type="compositionally biased region" description="Basic and acidic residues" evidence="1">
    <location>
        <begin position="2263"/>
        <end position="2273"/>
    </location>
</feature>
<evidence type="ECO:0000313" key="3">
    <source>
        <dbReference type="Proteomes" id="UP000008711"/>
    </source>
</evidence>
<feature type="compositionally biased region" description="Basic and acidic residues" evidence="1">
    <location>
        <begin position="604"/>
        <end position="641"/>
    </location>
</feature>
<feature type="region of interest" description="Disordered" evidence="1">
    <location>
        <begin position="784"/>
        <end position="1423"/>
    </location>
</feature>
<feature type="compositionally biased region" description="Low complexity" evidence="1">
    <location>
        <begin position="1237"/>
        <end position="1248"/>
    </location>
</feature>
<reference evidence="2 3" key="2">
    <citation type="journal article" date="2008" name="Bioinformatics">
        <title>Assembly reconciliation.</title>
        <authorList>
            <person name="Zimin A.V."/>
            <person name="Smith D.R."/>
            <person name="Sutton G."/>
            <person name="Yorke J.A."/>
        </authorList>
    </citation>
    <scope>NUCLEOTIDE SEQUENCE [LARGE SCALE GENOMIC DNA]</scope>
    <source>
        <strain evidence="2 3">TSC#14021-0224.01</strain>
    </source>
</reference>
<feature type="compositionally biased region" description="Basic residues" evidence="1">
    <location>
        <begin position="1350"/>
        <end position="1364"/>
    </location>
</feature>
<feature type="compositionally biased region" description="Polar residues" evidence="1">
    <location>
        <begin position="643"/>
        <end position="655"/>
    </location>
</feature>
<feature type="compositionally biased region" description="Basic and acidic residues" evidence="1">
    <location>
        <begin position="822"/>
        <end position="855"/>
    </location>
</feature>
<feature type="compositionally biased region" description="Polar residues" evidence="1">
    <location>
        <begin position="2315"/>
        <end position="2330"/>
    </location>
</feature>
<feature type="compositionally biased region" description="Basic and acidic residues" evidence="1">
    <location>
        <begin position="1713"/>
        <end position="1734"/>
    </location>
</feature>
<feature type="compositionally biased region" description="Basic and acidic residues" evidence="1">
    <location>
        <begin position="2146"/>
        <end position="2155"/>
    </location>
</feature>
<feature type="compositionally biased region" description="Polar residues" evidence="1">
    <location>
        <begin position="1083"/>
        <end position="1094"/>
    </location>
</feature>
<dbReference type="EMBL" id="CH954179">
    <property type="protein sequence ID" value="EDV56010.2"/>
    <property type="molecule type" value="Genomic_DNA"/>
</dbReference>
<feature type="compositionally biased region" description="Polar residues" evidence="1">
    <location>
        <begin position="1319"/>
        <end position="1330"/>
    </location>
</feature>
<feature type="compositionally biased region" description="Basic and acidic residues" evidence="1">
    <location>
        <begin position="1115"/>
        <end position="1137"/>
    </location>
</feature>
<dbReference type="eggNOG" id="KOG1181">
    <property type="taxonomic scope" value="Eukaryota"/>
</dbReference>